<accession>Q551D9</accession>
<dbReference type="PaxDb" id="44689-DDB0202975"/>
<dbReference type="KEGG" id="ddi:DDB_G0276631"/>
<dbReference type="InterPro" id="IPR016088">
    <property type="entry name" value="Chalcone_isomerase_3-sand"/>
</dbReference>
<dbReference type="OMA" id="ANCFFDF"/>
<dbReference type="VEuPathDB" id="AmoebaDB:DDB_G0276631"/>
<evidence type="ECO:0000259" key="1">
    <source>
        <dbReference type="Pfam" id="PF16035"/>
    </source>
</evidence>
<dbReference type="Gene3D" id="3.50.70.10">
    <property type="match status" value="1"/>
</dbReference>
<comment type="caution">
    <text evidence="2">The sequence shown here is derived from an EMBL/GenBank/DDBJ whole genome shotgun (WGS) entry which is preliminary data.</text>
</comment>
<dbReference type="InterPro" id="IPR036298">
    <property type="entry name" value="Chalcone_isomerase_sf"/>
</dbReference>
<protein>
    <recommendedName>
        <fullName evidence="1">Chalcone isomerase domain-containing protein</fullName>
    </recommendedName>
</protein>
<dbReference type="Gene3D" id="1.10.890.20">
    <property type="match status" value="1"/>
</dbReference>
<dbReference type="SMR" id="Q551D9"/>
<dbReference type="AlphaFoldDB" id="Q551D9"/>
<evidence type="ECO:0000313" key="3">
    <source>
        <dbReference type="Proteomes" id="UP000002195"/>
    </source>
</evidence>
<dbReference type="InterPro" id="IPR016089">
    <property type="entry name" value="Chalcone_isomerase_bundle_sf"/>
</dbReference>
<dbReference type="GO" id="GO:0016872">
    <property type="term" value="F:intramolecular lyase activity"/>
    <property type="evidence" value="ECO:0007669"/>
    <property type="project" value="InterPro"/>
</dbReference>
<dbReference type="InParanoid" id="Q551D9"/>
<dbReference type="dictyBase" id="DDB_G0276631"/>
<dbReference type="PANTHER" id="PTHR47589">
    <property type="entry name" value="FATTY-ACID-BINDING PROTEIN 1"/>
    <property type="match status" value="1"/>
</dbReference>
<name>Q551D9_DICDI</name>
<dbReference type="PANTHER" id="PTHR47589:SF5">
    <property type="entry name" value="CHALCONE ISOMERASE DOMAIN-CONTAINING PROTEIN"/>
    <property type="match status" value="1"/>
</dbReference>
<dbReference type="InterPro" id="IPR044228">
    <property type="entry name" value="FAP1"/>
</dbReference>
<dbReference type="EMBL" id="AAFI02000016">
    <property type="protein sequence ID" value="EAL69128.1"/>
    <property type="molecule type" value="Genomic_DNA"/>
</dbReference>
<organism evidence="2 3">
    <name type="scientific">Dictyostelium discoideum</name>
    <name type="common">Social amoeba</name>
    <dbReference type="NCBI Taxonomy" id="44689"/>
    <lineage>
        <taxon>Eukaryota</taxon>
        <taxon>Amoebozoa</taxon>
        <taxon>Evosea</taxon>
        <taxon>Eumycetozoa</taxon>
        <taxon>Dictyostelia</taxon>
        <taxon>Dictyosteliales</taxon>
        <taxon>Dictyosteliaceae</taxon>
        <taxon>Dictyostelium</taxon>
    </lineage>
</organism>
<dbReference type="Proteomes" id="UP000002195">
    <property type="component" value="Unassembled WGS sequence"/>
</dbReference>
<gene>
    <name evidence="2" type="ORF">DDB_G0276631</name>
</gene>
<reference evidence="2 3" key="1">
    <citation type="journal article" date="2005" name="Nature">
        <title>The genome of the social amoeba Dictyostelium discoideum.</title>
        <authorList>
            <consortium name="The Dictyostelium discoideum Sequencing Consortium"/>
            <person name="Eichinger L."/>
            <person name="Pachebat J.A."/>
            <person name="Glockner G."/>
            <person name="Rajandream M.A."/>
            <person name="Sucgang R."/>
            <person name="Berriman M."/>
            <person name="Song J."/>
            <person name="Olsen R."/>
            <person name="Szafranski K."/>
            <person name="Xu Q."/>
            <person name="Tunggal B."/>
            <person name="Kummerfeld S."/>
            <person name="Madera M."/>
            <person name="Konfortov B.A."/>
            <person name="Rivero F."/>
            <person name="Bankier A.T."/>
            <person name="Lehmann R."/>
            <person name="Hamlin N."/>
            <person name="Davies R."/>
            <person name="Gaudet P."/>
            <person name="Fey P."/>
            <person name="Pilcher K."/>
            <person name="Chen G."/>
            <person name="Saunders D."/>
            <person name="Sodergren E."/>
            <person name="Davis P."/>
            <person name="Kerhornou A."/>
            <person name="Nie X."/>
            <person name="Hall N."/>
            <person name="Anjard C."/>
            <person name="Hemphill L."/>
            <person name="Bason N."/>
            <person name="Farbrother P."/>
            <person name="Desany B."/>
            <person name="Just E."/>
            <person name="Morio T."/>
            <person name="Rost R."/>
            <person name="Churcher C."/>
            <person name="Cooper J."/>
            <person name="Haydock S."/>
            <person name="van Driessche N."/>
            <person name="Cronin A."/>
            <person name="Goodhead I."/>
            <person name="Muzny D."/>
            <person name="Mourier T."/>
            <person name="Pain A."/>
            <person name="Lu M."/>
            <person name="Harper D."/>
            <person name="Lindsay R."/>
            <person name="Hauser H."/>
            <person name="James K."/>
            <person name="Quiles M."/>
            <person name="Madan Babu M."/>
            <person name="Saito T."/>
            <person name="Buchrieser C."/>
            <person name="Wardroper A."/>
            <person name="Felder M."/>
            <person name="Thangavelu M."/>
            <person name="Johnson D."/>
            <person name="Knights A."/>
            <person name="Loulseged H."/>
            <person name="Mungall K."/>
            <person name="Oliver K."/>
            <person name="Price C."/>
            <person name="Quail M.A."/>
            <person name="Urushihara H."/>
            <person name="Hernandez J."/>
            <person name="Rabbinowitsch E."/>
            <person name="Steffen D."/>
            <person name="Sanders M."/>
            <person name="Ma J."/>
            <person name="Kohara Y."/>
            <person name="Sharp S."/>
            <person name="Simmonds M."/>
            <person name="Spiegler S."/>
            <person name="Tivey A."/>
            <person name="Sugano S."/>
            <person name="White B."/>
            <person name="Walker D."/>
            <person name="Woodward J."/>
            <person name="Winckler T."/>
            <person name="Tanaka Y."/>
            <person name="Shaulsky G."/>
            <person name="Schleicher M."/>
            <person name="Weinstock G."/>
            <person name="Rosenthal A."/>
            <person name="Cox E.C."/>
            <person name="Chisholm R.L."/>
            <person name="Gibbs R."/>
            <person name="Loomis W.F."/>
            <person name="Platzer M."/>
            <person name="Kay R.R."/>
            <person name="Williams J."/>
            <person name="Dear P.H."/>
            <person name="Noegel A.A."/>
            <person name="Barrell B."/>
            <person name="Kuspa A."/>
        </authorList>
    </citation>
    <scope>NUCLEOTIDE SEQUENCE [LARGE SCALE GENOMIC DNA]</scope>
    <source>
        <strain evidence="2 3">AX4</strain>
    </source>
</reference>
<dbReference type="HOGENOM" id="CLU_884045_0_0_1"/>
<dbReference type="RefSeq" id="XP_643054.1">
    <property type="nucleotide sequence ID" value="XM_637962.1"/>
</dbReference>
<evidence type="ECO:0000313" key="2">
    <source>
        <dbReference type="EMBL" id="EAL69128.1"/>
    </source>
</evidence>
<dbReference type="eggNOG" id="ENOG502R028">
    <property type="taxonomic scope" value="Eukaryota"/>
</dbReference>
<keyword evidence="3" id="KW-1185">Reference proteome</keyword>
<dbReference type="PhylomeDB" id="Q551D9"/>
<dbReference type="STRING" id="44689.Q551D9"/>
<feature type="domain" description="Chalcone isomerase" evidence="1">
    <location>
        <begin position="114"/>
        <end position="289"/>
    </location>
</feature>
<dbReference type="InterPro" id="IPR016087">
    <property type="entry name" value="Chalcone_isomerase"/>
</dbReference>
<sequence>MNSLIKSSNNIFRNVLNKRQIINNRVSYRFYSSSNNYQNFNNNNNNNNNNQNNQNNNNKNYFKDFMAVGIVGGLSLAIPSIAFCVECFEEDDEFITQIKTGFKFPKILSTEYPFNLVNIGSRKLSFINMNVYSIGFYINKDNAKNKLNEHYSNQSKEDFCMNKVEIAQDILDKGIGVTIKIRPTRKVNWGHIYGGFQRSLIIMLLKKYDMPLDEIEVLMNQLKSTLKSTQEISTTESIDFIKNDGLDPSLIILFNNKQVLEIKDKRLANCFFDFYLGDNTKTPEARNQFFENLWSIFNHDQNLKNNIHHTLTNPI</sequence>
<dbReference type="GeneID" id="8620603"/>
<proteinExistence type="predicted"/>
<dbReference type="Pfam" id="PF16035">
    <property type="entry name" value="Chalcone_2"/>
    <property type="match status" value="1"/>
</dbReference>
<dbReference type="SUPFAM" id="SSF54626">
    <property type="entry name" value="Chalcone isomerase"/>
    <property type="match status" value="1"/>
</dbReference>